<evidence type="ECO:0000259" key="1">
    <source>
        <dbReference type="Pfam" id="PF14432"/>
    </source>
</evidence>
<name>U5DDL7_AMBTC</name>
<dbReference type="HOGENOM" id="CLU_1356304_0_0_1"/>
<feature type="domain" description="DYW" evidence="1">
    <location>
        <begin position="117"/>
        <end position="197"/>
    </location>
</feature>
<dbReference type="AlphaFoldDB" id="U5DDL7"/>
<accession>U5DDL7</accession>
<proteinExistence type="predicted"/>
<dbReference type="Proteomes" id="UP000017836">
    <property type="component" value="Unassembled WGS sequence"/>
</dbReference>
<dbReference type="EMBL" id="KI392088">
    <property type="protein sequence ID" value="ERN18508.1"/>
    <property type="molecule type" value="Genomic_DNA"/>
</dbReference>
<reference evidence="3" key="1">
    <citation type="journal article" date="2013" name="Science">
        <title>The Amborella genome and the evolution of flowering plants.</title>
        <authorList>
            <consortium name="Amborella Genome Project"/>
        </authorList>
    </citation>
    <scope>NUCLEOTIDE SEQUENCE [LARGE SCALE GENOMIC DNA]</scope>
</reference>
<evidence type="ECO:0000313" key="3">
    <source>
        <dbReference type="Proteomes" id="UP000017836"/>
    </source>
</evidence>
<organism evidence="2 3">
    <name type="scientific">Amborella trichopoda</name>
    <dbReference type="NCBI Taxonomy" id="13333"/>
    <lineage>
        <taxon>Eukaryota</taxon>
        <taxon>Viridiplantae</taxon>
        <taxon>Streptophyta</taxon>
        <taxon>Embryophyta</taxon>
        <taxon>Tracheophyta</taxon>
        <taxon>Spermatophyta</taxon>
        <taxon>Magnoliopsida</taxon>
        <taxon>Amborellales</taxon>
        <taxon>Amborellaceae</taxon>
        <taxon>Amborella</taxon>
    </lineage>
</organism>
<gene>
    <name evidence="2" type="ORF">AMTR_s00065p00031350</name>
</gene>
<protein>
    <recommendedName>
        <fullName evidence="1">DYW domain-containing protein</fullName>
    </recommendedName>
</protein>
<evidence type="ECO:0000313" key="2">
    <source>
        <dbReference type="EMBL" id="ERN18508.1"/>
    </source>
</evidence>
<dbReference type="InterPro" id="IPR032867">
    <property type="entry name" value="DYW_dom"/>
</dbReference>
<keyword evidence="3" id="KW-1185">Reference proteome</keyword>
<sequence length="202" mass="22825">MPILANAMVWCPLLDACKAHGEADLATFAALNIHEMESENEELKNCGMEMEEMLTQLKRAESSLVVDNSLLGFSIDGVMEHPRIDEILTKLDELSFMLERRGFRVRPKLGQEIIRGDSDSKEFEKLVEQHIEELAVAYGLITNDSKRQTIRVFKRTCLSEDSHDLLKAVSLVSGRNIVLKDNFGFHYFKNGLCSCGSRGDQM</sequence>
<dbReference type="GO" id="GO:0008270">
    <property type="term" value="F:zinc ion binding"/>
    <property type="evidence" value="ECO:0007669"/>
    <property type="project" value="InterPro"/>
</dbReference>
<dbReference type="eggNOG" id="KOG4197">
    <property type="taxonomic scope" value="Eukaryota"/>
</dbReference>
<dbReference type="Pfam" id="PF14432">
    <property type="entry name" value="DYW_deaminase"/>
    <property type="match status" value="1"/>
</dbReference>
<dbReference type="Gramene" id="ERN18508">
    <property type="protein sequence ID" value="ERN18508"/>
    <property type="gene ID" value="AMTR_s00065p00031350"/>
</dbReference>